<dbReference type="EMBL" id="LJIJ01001595">
    <property type="protein sequence ID" value="ODM91320.1"/>
    <property type="molecule type" value="Genomic_DNA"/>
</dbReference>
<dbReference type="InterPro" id="IPR036865">
    <property type="entry name" value="CRAL-TRIO_dom_sf"/>
</dbReference>
<dbReference type="OrthoDB" id="75724at2759"/>
<dbReference type="Pfam" id="PF00650">
    <property type="entry name" value="CRAL_TRIO"/>
    <property type="match status" value="1"/>
</dbReference>
<feature type="domain" description="CRAL-TRIO" evidence="1">
    <location>
        <begin position="1"/>
        <end position="63"/>
    </location>
</feature>
<dbReference type="PROSITE" id="PS50191">
    <property type="entry name" value="CRAL_TRIO"/>
    <property type="match status" value="1"/>
</dbReference>
<proteinExistence type="predicted"/>
<name>A0A1D2ME94_ORCCI</name>
<protein>
    <submittedName>
        <fullName evidence="2">SEC14-like protein 2</fullName>
    </submittedName>
</protein>
<reference evidence="2 3" key="1">
    <citation type="journal article" date="2016" name="Genome Biol. Evol.">
        <title>Gene Family Evolution Reflects Adaptation to Soil Environmental Stressors in the Genome of the Collembolan Orchesella cincta.</title>
        <authorList>
            <person name="Faddeeva-Vakhrusheva A."/>
            <person name="Derks M.F."/>
            <person name="Anvar S.Y."/>
            <person name="Agamennone V."/>
            <person name="Suring W."/>
            <person name="Smit S."/>
            <person name="van Straalen N.M."/>
            <person name="Roelofs D."/>
        </authorList>
    </citation>
    <scope>NUCLEOTIDE SEQUENCE [LARGE SCALE GENOMIC DNA]</scope>
    <source>
        <tissue evidence="2">Mixed pool</tissue>
    </source>
</reference>
<evidence type="ECO:0000313" key="2">
    <source>
        <dbReference type="EMBL" id="ODM91320.1"/>
    </source>
</evidence>
<dbReference type="Proteomes" id="UP000094527">
    <property type="component" value="Unassembled WGS sequence"/>
</dbReference>
<gene>
    <name evidence="2" type="ORF">Ocin01_15364</name>
</gene>
<dbReference type="InterPro" id="IPR001251">
    <property type="entry name" value="CRAL-TRIO_dom"/>
</dbReference>
<dbReference type="Gene3D" id="3.40.525.10">
    <property type="entry name" value="CRAL-TRIO lipid binding domain"/>
    <property type="match status" value="1"/>
</dbReference>
<comment type="caution">
    <text evidence="2">The sequence shown here is derived from an EMBL/GenBank/DDBJ whole genome shotgun (WGS) entry which is preliminary data.</text>
</comment>
<accession>A0A1D2ME94</accession>
<evidence type="ECO:0000313" key="3">
    <source>
        <dbReference type="Proteomes" id="UP000094527"/>
    </source>
</evidence>
<dbReference type="SUPFAM" id="SSF52087">
    <property type="entry name" value="CRAL/TRIO domain"/>
    <property type="match status" value="1"/>
</dbReference>
<sequence>MVLYNTPGVFELVLRVIRPLMSQVSRDSLKVYGQDKAQWSKALLNTADKTQLRPEYGGVYRKQ</sequence>
<dbReference type="AlphaFoldDB" id="A0A1D2ME94"/>
<organism evidence="2 3">
    <name type="scientific">Orchesella cincta</name>
    <name type="common">Springtail</name>
    <name type="synonym">Podura cincta</name>
    <dbReference type="NCBI Taxonomy" id="48709"/>
    <lineage>
        <taxon>Eukaryota</taxon>
        <taxon>Metazoa</taxon>
        <taxon>Ecdysozoa</taxon>
        <taxon>Arthropoda</taxon>
        <taxon>Hexapoda</taxon>
        <taxon>Collembola</taxon>
        <taxon>Entomobryomorpha</taxon>
        <taxon>Entomobryoidea</taxon>
        <taxon>Orchesellidae</taxon>
        <taxon>Orchesellinae</taxon>
        <taxon>Orchesella</taxon>
    </lineage>
</organism>
<keyword evidence="3" id="KW-1185">Reference proteome</keyword>
<evidence type="ECO:0000259" key="1">
    <source>
        <dbReference type="PROSITE" id="PS50191"/>
    </source>
</evidence>